<dbReference type="STRING" id="45607.A0A2T0FPT8"/>
<dbReference type="PANTHER" id="PTHR45865:SF1">
    <property type="entry name" value="E3 UBIQUITIN-PROTEIN LIGASE SHPRH"/>
    <property type="match status" value="1"/>
</dbReference>
<dbReference type="InterPro" id="IPR049730">
    <property type="entry name" value="SNF2/RAD54-like_C"/>
</dbReference>
<keyword evidence="4" id="KW-0378">Hydrolase</keyword>
<evidence type="ECO:0000256" key="3">
    <source>
        <dbReference type="ARBA" id="ARBA00022771"/>
    </source>
</evidence>
<dbReference type="Gene3D" id="3.30.40.10">
    <property type="entry name" value="Zinc/RING finger domain, C3HC4 (zinc finger)"/>
    <property type="match status" value="1"/>
</dbReference>
<dbReference type="GeneID" id="36518380"/>
<evidence type="ECO:0000256" key="1">
    <source>
        <dbReference type="ARBA" id="ARBA00022723"/>
    </source>
</evidence>
<dbReference type="InterPro" id="IPR052583">
    <property type="entry name" value="ATP-helicase/E3_Ub-Ligase"/>
</dbReference>
<keyword evidence="1" id="KW-0479">Metal-binding</keyword>
<dbReference type="GO" id="GO:0004386">
    <property type="term" value="F:helicase activity"/>
    <property type="evidence" value="ECO:0007669"/>
    <property type="project" value="UniProtKB-KW"/>
</dbReference>
<dbReference type="Pfam" id="PF13639">
    <property type="entry name" value="zf-RING_2"/>
    <property type="match status" value="1"/>
</dbReference>
<dbReference type="RefSeq" id="XP_024666957.1">
    <property type="nucleotide sequence ID" value="XM_024811189.1"/>
</dbReference>
<dbReference type="InterPro" id="IPR001841">
    <property type="entry name" value="Znf_RING"/>
</dbReference>
<dbReference type="PROSITE" id="PS50089">
    <property type="entry name" value="ZF_RING_2"/>
    <property type="match status" value="1"/>
</dbReference>
<dbReference type="SMART" id="SM00487">
    <property type="entry name" value="DEXDc"/>
    <property type="match status" value="1"/>
</dbReference>
<evidence type="ECO:0000256" key="8">
    <source>
        <dbReference type="SAM" id="Coils"/>
    </source>
</evidence>
<dbReference type="Gene3D" id="3.40.50.300">
    <property type="entry name" value="P-loop containing nucleotide triphosphate hydrolases"/>
    <property type="match status" value="1"/>
</dbReference>
<gene>
    <name evidence="10" type="ORF">B9G98_04632</name>
</gene>
<dbReference type="GO" id="GO:0005524">
    <property type="term" value="F:ATP binding"/>
    <property type="evidence" value="ECO:0007669"/>
    <property type="project" value="InterPro"/>
</dbReference>
<dbReference type="EMBL" id="NDIQ01000022">
    <property type="protein sequence ID" value="PRT57012.1"/>
    <property type="molecule type" value="Genomic_DNA"/>
</dbReference>
<protein>
    <submittedName>
        <fullName evidence="10">Putative ATP-dependent helicase IRC20</fullName>
    </submittedName>
</protein>
<name>A0A2T0FPT8_9ASCO</name>
<comment type="caution">
    <text evidence="10">The sequence shown here is derived from an EMBL/GenBank/DDBJ whole genome shotgun (WGS) entry which is preliminary data.</text>
</comment>
<evidence type="ECO:0000313" key="11">
    <source>
        <dbReference type="Proteomes" id="UP000238350"/>
    </source>
</evidence>
<keyword evidence="11" id="KW-1185">Reference proteome</keyword>
<reference evidence="10 11" key="1">
    <citation type="submission" date="2017-04" db="EMBL/GenBank/DDBJ databases">
        <title>Genome sequencing of [Candida] sorbophila.</title>
        <authorList>
            <person name="Ahn J.O."/>
        </authorList>
    </citation>
    <scope>NUCLEOTIDE SEQUENCE [LARGE SCALE GENOMIC DNA]</scope>
    <source>
        <strain evidence="10 11">DS02</strain>
    </source>
</reference>
<dbReference type="GO" id="GO:0006974">
    <property type="term" value="P:DNA damage response"/>
    <property type="evidence" value="ECO:0007669"/>
    <property type="project" value="TreeGrafter"/>
</dbReference>
<dbReference type="InterPro" id="IPR038718">
    <property type="entry name" value="SNF2-like_sf"/>
</dbReference>
<dbReference type="InterPro" id="IPR013083">
    <property type="entry name" value="Znf_RING/FYVE/PHD"/>
</dbReference>
<dbReference type="InterPro" id="IPR014001">
    <property type="entry name" value="Helicase_ATP-bd"/>
</dbReference>
<dbReference type="GO" id="GO:0016787">
    <property type="term" value="F:hydrolase activity"/>
    <property type="evidence" value="ECO:0007669"/>
    <property type="project" value="UniProtKB-KW"/>
</dbReference>
<evidence type="ECO:0000256" key="6">
    <source>
        <dbReference type="ARBA" id="ARBA00022840"/>
    </source>
</evidence>
<dbReference type="InterPro" id="IPR027417">
    <property type="entry name" value="P-loop_NTPase"/>
</dbReference>
<evidence type="ECO:0000256" key="4">
    <source>
        <dbReference type="ARBA" id="ARBA00022801"/>
    </source>
</evidence>
<keyword evidence="8" id="KW-0175">Coiled coil</keyword>
<feature type="coiled-coil region" evidence="8">
    <location>
        <begin position="940"/>
        <end position="967"/>
    </location>
</feature>
<keyword evidence="3 7" id="KW-0863">Zinc-finger</keyword>
<keyword evidence="5" id="KW-0862">Zinc</keyword>
<dbReference type="OrthoDB" id="5330228at2759"/>
<dbReference type="InterPro" id="IPR000330">
    <property type="entry name" value="SNF2_N"/>
</dbReference>
<keyword evidence="6" id="KW-0067">ATP-binding</keyword>
<feature type="domain" description="RING-type" evidence="9">
    <location>
        <begin position="1052"/>
        <end position="1090"/>
    </location>
</feature>
<accession>A0A2T0FPT8</accession>
<dbReference type="InterPro" id="IPR017907">
    <property type="entry name" value="Znf_RING_CS"/>
</dbReference>
<evidence type="ECO:0000256" key="2">
    <source>
        <dbReference type="ARBA" id="ARBA00022741"/>
    </source>
</evidence>
<dbReference type="CDD" id="cd18793">
    <property type="entry name" value="SF2_C_SNF"/>
    <property type="match status" value="1"/>
</dbReference>
<sequence length="1353" mass="153293">MGLDSSLLLRWLEQSRAPINEIPDAYEIVAAQISLGTSSLDSEGVHMPANITSFDLAIDGETFQVLPPRQMAKPQPKRRKFGARPIREPLISLPLDPETHKDVLFVQDCKRKLVPATNLVTCIGPYIEISGLDSQNVQLNLIAAVYLNKNTGFYPSSLLATDVVQQLLARVLDDPTIVDPVPYAATPADLFEILTHETHLSIAHIVPPGVVTPLLPFQCESVRWALRREGKDIDDSGIVRDLDPEIRDYVVAPPLGWRQIPGQQLWVNPYRICVQDHEPNAQRIGPSDQFCGKGLLAEEMGLGKTLEMIALMLLNPRPKVQSGEQTVDPLTGHFVKKIAATLVIVPPAILSQWQNELISHSPDMKVLVYRGKIPDEPLITAEDLARYDVVLVSYSVISAEVHSATFNPGQRNTRFWRERTDINSVRSPLVQVQFWRVILDEVQMIHTGVSNAARVARIVPRVHAWGVTGTPVKDSMSDLRGILLFLDVVPFLEKACWQRMLASPIDFKSTISNIAIRHTKPMVADQLSLPPQTRRLISITFSEIERHNYDQLYAKFMEQKTTGAPSAGWLIKLRQACSHVHSSGHRDNHTILTVDQVLTKLVGEAEATLAVKVRNRMSAQLELGQYLDKAQKLDNALAIWNTVASELENSLQDLSEKLKVLDEDYEARNKLATKLEQGAEDLQTRLEEAEINQTKLETDETEVNLNALQVKASDGRMAATAAANRVKAAKARLRSQQELLHRTFFFMGTGYFRLTERQRDEISEQKRLENSEMETRYYQKADELRSELLKETADLVDQARAKVQEELYMDEINLNFDTVQTIYLDLQATLINELHAQMLSILTTPLLDTENDDLEIEAYTRSFDVQEKAYVLMDMLQLLLKDRNMAVRGGRPPIVKTSDRDEWSEFRRHFMERRDNLQKKCRGMDPFSLSIKYHRSTGYGEAMREVFEDLKEEIQVWQKEVNALGDLFNTRLEYYKQLQSLSDRVVDPDIGDNDIKKVVSDKRAAVYRAEKAEAHFESKLRYIRQLEVQKPVAKNEEKETEIFQSTDSDDTCVICQEQITLGSLTVCGHKFCTSCITKWYELKSECPLCKHWLGPNDMIRFRAADVENPRPEIQDLSNKIYTQIPTSMFNQILGYPIERSYGSKIDMITRHAQYLRDQDSSAQIVVFSQWAPMLRALGNSLHENGILTATISDGASEFRSDSRIACFLLHAKSDAAGLTLVNSTHVFLCEPLLNTALELQAISRIHRIGQASPTTVWLFSVENTVEQAILSLTCSRRVRQIEELQARDRDTQEHSKDTAETEILASSTGKLVDRTSGSEVVLDADMRKVLFYDFGKSRQSTPTLSVVEFKEET</sequence>
<dbReference type="GO" id="GO:0008270">
    <property type="term" value="F:zinc ion binding"/>
    <property type="evidence" value="ECO:0007669"/>
    <property type="project" value="UniProtKB-KW"/>
</dbReference>
<dbReference type="PROSITE" id="PS00518">
    <property type="entry name" value="ZF_RING_1"/>
    <property type="match status" value="1"/>
</dbReference>
<keyword evidence="2" id="KW-0547">Nucleotide-binding</keyword>
<evidence type="ECO:0000256" key="7">
    <source>
        <dbReference type="PROSITE-ProRule" id="PRU00175"/>
    </source>
</evidence>
<dbReference type="PANTHER" id="PTHR45865">
    <property type="entry name" value="E3 UBIQUITIN-PROTEIN LIGASE SHPRH FAMILY MEMBER"/>
    <property type="match status" value="1"/>
</dbReference>
<keyword evidence="10" id="KW-0347">Helicase</keyword>
<dbReference type="InterPro" id="IPR059033">
    <property type="entry name" value="C144_05_dom"/>
</dbReference>
<dbReference type="SMART" id="SM00184">
    <property type="entry name" value="RING"/>
    <property type="match status" value="1"/>
</dbReference>
<dbReference type="SUPFAM" id="SSF57850">
    <property type="entry name" value="RING/U-box"/>
    <property type="match status" value="1"/>
</dbReference>
<evidence type="ECO:0000256" key="5">
    <source>
        <dbReference type="ARBA" id="ARBA00022833"/>
    </source>
</evidence>
<dbReference type="Pfam" id="PF26021">
    <property type="entry name" value="Ferritin_C144_05"/>
    <property type="match status" value="1"/>
</dbReference>
<dbReference type="Proteomes" id="UP000238350">
    <property type="component" value="Unassembled WGS sequence"/>
</dbReference>
<feature type="coiled-coil region" evidence="8">
    <location>
        <begin position="637"/>
        <end position="711"/>
    </location>
</feature>
<dbReference type="GO" id="GO:0000209">
    <property type="term" value="P:protein polyubiquitination"/>
    <property type="evidence" value="ECO:0007669"/>
    <property type="project" value="TreeGrafter"/>
</dbReference>
<organism evidence="10 11">
    <name type="scientific">Wickerhamiella sorbophila</name>
    <dbReference type="NCBI Taxonomy" id="45607"/>
    <lineage>
        <taxon>Eukaryota</taxon>
        <taxon>Fungi</taxon>
        <taxon>Dikarya</taxon>
        <taxon>Ascomycota</taxon>
        <taxon>Saccharomycotina</taxon>
        <taxon>Dipodascomycetes</taxon>
        <taxon>Dipodascales</taxon>
        <taxon>Trichomonascaceae</taxon>
        <taxon>Wickerhamiella</taxon>
    </lineage>
</organism>
<proteinExistence type="predicted"/>
<dbReference type="Pfam" id="PF00176">
    <property type="entry name" value="SNF2-rel_dom"/>
    <property type="match status" value="1"/>
</dbReference>
<dbReference type="Gene3D" id="3.40.50.10810">
    <property type="entry name" value="Tandem AAA-ATPase domain"/>
    <property type="match status" value="1"/>
</dbReference>
<dbReference type="GO" id="GO:0005634">
    <property type="term" value="C:nucleus"/>
    <property type="evidence" value="ECO:0007669"/>
    <property type="project" value="TreeGrafter"/>
</dbReference>
<dbReference type="SUPFAM" id="SSF52540">
    <property type="entry name" value="P-loop containing nucleoside triphosphate hydrolases"/>
    <property type="match status" value="2"/>
</dbReference>
<evidence type="ECO:0000313" key="10">
    <source>
        <dbReference type="EMBL" id="PRT57012.1"/>
    </source>
</evidence>
<evidence type="ECO:0000259" key="9">
    <source>
        <dbReference type="PROSITE" id="PS50089"/>
    </source>
</evidence>
<dbReference type="GO" id="GO:0061630">
    <property type="term" value="F:ubiquitin protein ligase activity"/>
    <property type="evidence" value="ECO:0007669"/>
    <property type="project" value="TreeGrafter"/>
</dbReference>